<reference evidence="1" key="1">
    <citation type="journal article" date="2014" name="Nat. Commun.">
        <title>The tobacco genome sequence and its comparison with those of tomato and potato.</title>
        <authorList>
            <person name="Sierro N."/>
            <person name="Battey J.N."/>
            <person name="Ouadi S."/>
            <person name="Bakaher N."/>
            <person name="Bovet L."/>
            <person name="Willig A."/>
            <person name="Goepfert S."/>
            <person name="Peitsch M.C."/>
            <person name="Ivanov N.V."/>
        </authorList>
    </citation>
    <scope>NUCLEOTIDE SEQUENCE [LARGE SCALE GENOMIC DNA]</scope>
</reference>
<protein>
    <submittedName>
        <fullName evidence="2">Uncharacterized protein LOC107823697 isoform X1</fullName>
    </submittedName>
</protein>
<organism evidence="1 2">
    <name type="scientific">Nicotiana tabacum</name>
    <name type="common">Common tobacco</name>
    <dbReference type="NCBI Taxonomy" id="4097"/>
    <lineage>
        <taxon>Eukaryota</taxon>
        <taxon>Viridiplantae</taxon>
        <taxon>Streptophyta</taxon>
        <taxon>Embryophyta</taxon>
        <taxon>Tracheophyta</taxon>
        <taxon>Spermatophyta</taxon>
        <taxon>Magnoliopsida</taxon>
        <taxon>eudicotyledons</taxon>
        <taxon>Gunneridae</taxon>
        <taxon>Pentapetalae</taxon>
        <taxon>asterids</taxon>
        <taxon>lamiids</taxon>
        <taxon>Solanales</taxon>
        <taxon>Solanaceae</taxon>
        <taxon>Nicotianoideae</taxon>
        <taxon>Nicotianeae</taxon>
        <taxon>Nicotiana</taxon>
    </lineage>
</organism>
<dbReference type="Proteomes" id="UP000790787">
    <property type="component" value="Chromosome 18"/>
</dbReference>
<reference evidence="2" key="2">
    <citation type="submission" date="2025-08" db="UniProtKB">
        <authorList>
            <consortium name="RefSeq"/>
        </authorList>
    </citation>
    <scope>IDENTIFICATION</scope>
    <source>
        <tissue evidence="2">Leaf</tissue>
    </source>
</reference>
<name>A0AC58T7C7_TOBAC</name>
<keyword evidence="1" id="KW-1185">Reference proteome</keyword>
<sequence length="703" mass="81209">MLFFSRIFGNRIADFSSLLRFWIIRMSTDESEPFAALEEIPLQLHMWWNDLGKGSRGTVIKVLGGLVGLLNIKPRLDVIKGLIPFWDPTRNVFRFFDFELTPTLEEIAGYAGLSGNFRSRYLVSSRPVSPHKFLDMLSISRDIQDGNLSEGFCTFQFLYQRYGNPQGFEAPNTGLTHTGNKDKWEARRGLVIIVAFLGVIICPRKDGNIELGLVGMVDVAIKKANGTLVPLILSEIYRALTIYREGEKFFQGCNLLLQLWILEHLCHHVGYMNYDMTGLDCIEEFECRVVGVEFPEGTEAWFAHLSSLTSDKIEWTFGWLPATEVVYMSAKVCYFLLMSIRSIQPYTPHRVLRQLGRFQTVPHDEDLSVHVVELGPKAVFPEGRVRQVWNECRFLEPKTMVRDLAKGEVDPNYMVWFGKRFQIPREPERPAKRPHVQQFTNDSQEQWGWLAKEESYRAKISKLEGQIRDLKFGHSIQAAADEGEKKKLTQENEALKAQIHKMRIVARNLERSRADEMLISGMRKKVLECQDDLEKFEASLAKVRAQLAENAEGRAEFVRQMKRKYEGTIANLKRKLTTLENEADKHDRNFKDDREHCYALMAQMDEVMQQLRNQNHHDTQVLEARNQQIGRLLQEKGIVRERVRAIAYYIVMKCHACEDMTQTTFFAAVMTFVCQIMIDLERLQGYLARRPVRPNDVPRAPGV</sequence>
<accession>A0AC58T7C7</accession>
<gene>
    <name evidence="2" type="primary">LOC107823697</name>
</gene>
<proteinExistence type="predicted"/>
<evidence type="ECO:0000313" key="1">
    <source>
        <dbReference type="Proteomes" id="UP000790787"/>
    </source>
</evidence>
<evidence type="ECO:0000313" key="2">
    <source>
        <dbReference type="RefSeq" id="XP_075093121.1"/>
    </source>
</evidence>
<dbReference type="RefSeq" id="XP_075093121.1">
    <property type="nucleotide sequence ID" value="XM_075237020.1"/>
</dbReference>